<evidence type="ECO:0000313" key="2">
    <source>
        <dbReference type="EMBL" id="MEJ8813953.1"/>
    </source>
</evidence>
<keyword evidence="1" id="KW-1133">Transmembrane helix</keyword>
<keyword evidence="1" id="KW-0472">Membrane</keyword>
<feature type="transmembrane region" description="Helical" evidence="1">
    <location>
        <begin position="67"/>
        <end position="84"/>
    </location>
</feature>
<keyword evidence="1" id="KW-0812">Transmembrane</keyword>
<comment type="caution">
    <text evidence="2">The sequence shown here is derived from an EMBL/GenBank/DDBJ whole genome shotgun (WGS) entry which is preliminary data.</text>
</comment>
<feature type="transmembrane region" description="Helical" evidence="1">
    <location>
        <begin position="163"/>
        <end position="182"/>
    </location>
</feature>
<feature type="transmembrane region" description="Helical" evidence="1">
    <location>
        <begin position="96"/>
        <end position="119"/>
    </location>
</feature>
<feature type="transmembrane region" description="Helical" evidence="1">
    <location>
        <begin position="38"/>
        <end position="55"/>
    </location>
</feature>
<dbReference type="RefSeq" id="WP_340359172.1">
    <property type="nucleotide sequence ID" value="NZ_JBBKZU010000010.1"/>
</dbReference>
<protein>
    <submittedName>
        <fullName evidence="2">Uncharacterized protein</fullName>
    </submittedName>
</protein>
<proteinExistence type="predicted"/>
<name>A0ABU8VJW5_9BURK</name>
<evidence type="ECO:0000313" key="3">
    <source>
        <dbReference type="Proteomes" id="UP001365846"/>
    </source>
</evidence>
<sequence>MNLRLVLLLRGAISLLFVAYLLIVPISVEAQKGLGRNGYFSLVDGLIGAALWFAVSKYPPARWLSSLVFADAVLRVVIGVFGLANPGIQSRVLGSVAYFGVVIVFCIVLGAIGIIYAFTKGRQPLPKGQRNGALPLFIVSLATLLFGLALIFGLSTEDSRRTLVVALTAVAGMTYLVAGLRLKP</sequence>
<evidence type="ECO:0000256" key="1">
    <source>
        <dbReference type="SAM" id="Phobius"/>
    </source>
</evidence>
<keyword evidence="3" id="KW-1185">Reference proteome</keyword>
<dbReference type="EMBL" id="JBBKZU010000010">
    <property type="protein sequence ID" value="MEJ8813953.1"/>
    <property type="molecule type" value="Genomic_DNA"/>
</dbReference>
<gene>
    <name evidence="2" type="ORF">WKW77_22895</name>
</gene>
<feature type="transmembrane region" description="Helical" evidence="1">
    <location>
        <begin position="131"/>
        <end position="151"/>
    </location>
</feature>
<organism evidence="2 3">
    <name type="scientific">Variovorax ureilyticus</name>
    <dbReference type="NCBI Taxonomy" id="1836198"/>
    <lineage>
        <taxon>Bacteria</taxon>
        <taxon>Pseudomonadati</taxon>
        <taxon>Pseudomonadota</taxon>
        <taxon>Betaproteobacteria</taxon>
        <taxon>Burkholderiales</taxon>
        <taxon>Comamonadaceae</taxon>
        <taxon>Variovorax</taxon>
    </lineage>
</organism>
<dbReference type="Proteomes" id="UP001365846">
    <property type="component" value="Unassembled WGS sequence"/>
</dbReference>
<accession>A0ABU8VJW5</accession>
<reference evidence="2 3" key="1">
    <citation type="submission" date="2024-03" db="EMBL/GenBank/DDBJ databases">
        <title>Novel species of the genus Variovorax.</title>
        <authorList>
            <person name="Liu Q."/>
            <person name="Xin Y.-H."/>
        </authorList>
    </citation>
    <scope>NUCLEOTIDE SEQUENCE [LARGE SCALE GENOMIC DNA]</scope>
    <source>
        <strain evidence="2 3">KACC 18899</strain>
    </source>
</reference>
<feature type="transmembrane region" description="Helical" evidence="1">
    <location>
        <begin position="7"/>
        <end position="26"/>
    </location>
</feature>